<name>A0A382N0M1_9ZZZZ</name>
<sequence length="57" mass="6649">MVYKLENSARVGLQYFGLLLIMLLATYLRFKLIESQSLWYDEGNSAKMIFRSANEIV</sequence>
<gene>
    <name evidence="2" type="ORF">METZ01_LOCUS307533</name>
</gene>
<proteinExistence type="predicted"/>
<feature type="transmembrane region" description="Helical" evidence="1">
    <location>
        <begin position="12"/>
        <end position="30"/>
    </location>
</feature>
<reference evidence="2" key="1">
    <citation type="submission" date="2018-05" db="EMBL/GenBank/DDBJ databases">
        <authorList>
            <person name="Lanie J.A."/>
            <person name="Ng W.-L."/>
            <person name="Kazmierczak K.M."/>
            <person name="Andrzejewski T.M."/>
            <person name="Davidsen T.M."/>
            <person name="Wayne K.J."/>
            <person name="Tettelin H."/>
            <person name="Glass J.I."/>
            <person name="Rusch D."/>
            <person name="Podicherti R."/>
            <person name="Tsui H.-C.T."/>
            <person name="Winkler M.E."/>
        </authorList>
    </citation>
    <scope>NUCLEOTIDE SEQUENCE</scope>
</reference>
<dbReference type="AlphaFoldDB" id="A0A382N0M1"/>
<accession>A0A382N0M1</accession>
<protein>
    <submittedName>
        <fullName evidence="2">Uncharacterized protein</fullName>
    </submittedName>
</protein>
<organism evidence="2">
    <name type="scientific">marine metagenome</name>
    <dbReference type="NCBI Taxonomy" id="408172"/>
    <lineage>
        <taxon>unclassified sequences</taxon>
        <taxon>metagenomes</taxon>
        <taxon>ecological metagenomes</taxon>
    </lineage>
</organism>
<feature type="non-terminal residue" evidence="2">
    <location>
        <position position="57"/>
    </location>
</feature>
<dbReference type="EMBL" id="UINC01097183">
    <property type="protein sequence ID" value="SVC54679.1"/>
    <property type="molecule type" value="Genomic_DNA"/>
</dbReference>
<keyword evidence="1" id="KW-0472">Membrane</keyword>
<evidence type="ECO:0000256" key="1">
    <source>
        <dbReference type="SAM" id="Phobius"/>
    </source>
</evidence>
<keyword evidence="1" id="KW-0812">Transmembrane</keyword>
<keyword evidence="1" id="KW-1133">Transmembrane helix</keyword>
<evidence type="ECO:0000313" key="2">
    <source>
        <dbReference type="EMBL" id="SVC54679.1"/>
    </source>
</evidence>